<accession>A0ABD3R3U2</accession>
<comment type="caution">
    <text evidence="1">The sequence shown here is derived from an EMBL/GenBank/DDBJ whole genome shotgun (WGS) entry which is preliminary data.</text>
</comment>
<sequence>MNFDCTQADRERHIVNLDSWIRQRMPGVAQSNDFEFLNDNLHSKSCLRMHHFMTKVMPYAVKVYIKYPWDKMSDTQEITGFPPDILILAQFESVRGELEAMKTSMTLNFEQMLKLELDAREISLLAYA</sequence>
<organism evidence="1 2">
    <name type="scientific">Cyclostephanos tholiformis</name>
    <dbReference type="NCBI Taxonomy" id="382380"/>
    <lineage>
        <taxon>Eukaryota</taxon>
        <taxon>Sar</taxon>
        <taxon>Stramenopiles</taxon>
        <taxon>Ochrophyta</taxon>
        <taxon>Bacillariophyta</taxon>
        <taxon>Coscinodiscophyceae</taxon>
        <taxon>Thalassiosirophycidae</taxon>
        <taxon>Stephanodiscales</taxon>
        <taxon>Stephanodiscaceae</taxon>
        <taxon>Cyclostephanos</taxon>
    </lineage>
</organism>
<dbReference type="EMBL" id="JALLPB020000634">
    <property type="protein sequence ID" value="KAL3807379.1"/>
    <property type="molecule type" value="Genomic_DNA"/>
</dbReference>
<proteinExistence type="predicted"/>
<name>A0ABD3R3U2_9STRA</name>
<dbReference type="AlphaFoldDB" id="A0ABD3R3U2"/>
<protein>
    <submittedName>
        <fullName evidence="1">Uncharacterized protein</fullName>
    </submittedName>
</protein>
<evidence type="ECO:0000313" key="2">
    <source>
        <dbReference type="Proteomes" id="UP001530377"/>
    </source>
</evidence>
<reference evidence="1 2" key="1">
    <citation type="submission" date="2024-10" db="EMBL/GenBank/DDBJ databases">
        <title>Updated reference genomes for cyclostephanoid diatoms.</title>
        <authorList>
            <person name="Roberts W.R."/>
            <person name="Alverson A.J."/>
        </authorList>
    </citation>
    <scope>NUCLEOTIDE SEQUENCE [LARGE SCALE GENOMIC DNA]</scope>
    <source>
        <strain evidence="1 2">AJA228-03</strain>
    </source>
</reference>
<dbReference type="Proteomes" id="UP001530377">
    <property type="component" value="Unassembled WGS sequence"/>
</dbReference>
<gene>
    <name evidence="1" type="ORF">ACHAXA_010489</name>
</gene>
<evidence type="ECO:0000313" key="1">
    <source>
        <dbReference type="EMBL" id="KAL3807379.1"/>
    </source>
</evidence>
<keyword evidence="2" id="KW-1185">Reference proteome</keyword>